<proteinExistence type="predicted"/>
<accession>A0A3P7LFY9</accession>
<evidence type="ECO:0000313" key="2">
    <source>
        <dbReference type="Proteomes" id="UP000281553"/>
    </source>
</evidence>
<dbReference type="AlphaFoldDB" id="A0A3P7LFY9"/>
<keyword evidence="2" id="KW-1185">Reference proteome</keyword>
<sequence length="81" mass="9599">MVEHQEMELTKAEQFPENAITEPLIMRSQILSTYNNAMETEERVETLIYEEGLLREERKLLKRDFSRLPTAEVCAFCKFKT</sequence>
<evidence type="ECO:0000313" key="1">
    <source>
        <dbReference type="EMBL" id="VDN12290.1"/>
    </source>
</evidence>
<reference evidence="1 2" key="1">
    <citation type="submission" date="2018-11" db="EMBL/GenBank/DDBJ databases">
        <authorList>
            <consortium name="Pathogen Informatics"/>
        </authorList>
    </citation>
    <scope>NUCLEOTIDE SEQUENCE [LARGE SCALE GENOMIC DNA]</scope>
</reference>
<dbReference type="OrthoDB" id="10262929at2759"/>
<protein>
    <submittedName>
        <fullName evidence="1">Uncharacterized protein</fullName>
    </submittedName>
</protein>
<dbReference type="Proteomes" id="UP000281553">
    <property type="component" value="Unassembled WGS sequence"/>
</dbReference>
<organism evidence="1 2">
    <name type="scientific">Dibothriocephalus latus</name>
    <name type="common">Fish tapeworm</name>
    <name type="synonym">Diphyllobothrium latum</name>
    <dbReference type="NCBI Taxonomy" id="60516"/>
    <lineage>
        <taxon>Eukaryota</taxon>
        <taxon>Metazoa</taxon>
        <taxon>Spiralia</taxon>
        <taxon>Lophotrochozoa</taxon>
        <taxon>Platyhelminthes</taxon>
        <taxon>Cestoda</taxon>
        <taxon>Eucestoda</taxon>
        <taxon>Diphyllobothriidea</taxon>
        <taxon>Diphyllobothriidae</taxon>
        <taxon>Dibothriocephalus</taxon>
    </lineage>
</organism>
<gene>
    <name evidence="1" type="ORF">DILT_LOCUS8121</name>
</gene>
<name>A0A3P7LFY9_DIBLA</name>
<dbReference type="EMBL" id="UYRU01053538">
    <property type="protein sequence ID" value="VDN12290.1"/>
    <property type="molecule type" value="Genomic_DNA"/>
</dbReference>